<protein>
    <recommendedName>
        <fullName evidence="2">beta-aspartyl-peptidase</fullName>
        <ecNumber evidence="2">3.4.19.5</ecNumber>
    </recommendedName>
</protein>
<organism evidence="9 10">
    <name type="scientific">Chrysochromulina tobinii</name>
    <dbReference type="NCBI Taxonomy" id="1460289"/>
    <lineage>
        <taxon>Eukaryota</taxon>
        <taxon>Haptista</taxon>
        <taxon>Haptophyta</taxon>
        <taxon>Prymnesiophyceae</taxon>
        <taxon>Prymnesiales</taxon>
        <taxon>Chrysochromulinaceae</taxon>
        <taxon>Chrysochromulina</taxon>
    </lineage>
</organism>
<keyword evidence="3" id="KW-0645">Protease</keyword>
<dbReference type="PANTHER" id="PTHR10188">
    <property type="entry name" value="L-ASPARAGINASE"/>
    <property type="match status" value="1"/>
</dbReference>
<feature type="binding site" evidence="7">
    <location>
        <begin position="153"/>
        <end position="156"/>
    </location>
    <ligand>
        <name>substrate</name>
    </ligand>
</feature>
<keyword evidence="4" id="KW-0378">Hydrolase</keyword>
<keyword evidence="5" id="KW-0068">Autocatalytic cleavage</keyword>
<dbReference type="PANTHER" id="PTHR10188:SF43">
    <property type="entry name" value="ASPARAGINASE (EUROFUNG)"/>
    <property type="match status" value="1"/>
</dbReference>
<evidence type="ECO:0000256" key="1">
    <source>
        <dbReference type="ARBA" id="ARBA00000306"/>
    </source>
</evidence>
<feature type="site" description="Cleavage; by autolysis" evidence="8">
    <location>
        <begin position="101"/>
        <end position="102"/>
    </location>
</feature>
<evidence type="ECO:0000256" key="2">
    <source>
        <dbReference type="ARBA" id="ARBA00012879"/>
    </source>
</evidence>
<dbReference type="Proteomes" id="UP000037460">
    <property type="component" value="Unassembled WGS sequence"/>
</dbReference>
<dbReference type="GO" id="GO:0008798">
    <property type="term" value="F:beta-aspartyl-peptidase activity"/>
    <property type="evidence" value="ECO:0007669"/>
    <property type="project" value="UniProtKB-EC"/>
</dbReference>
<name>A0A0M0K420_9EUKA</name>
<dbReference type="GO" id="GO:0033345">
    <property type="term" value="P:L-asparagine catabolic process via L-aspartate"/>
    <property type="evidence" value="ECO:0007669"/>
    <property type="project" value="TreeGrafter"/>
</dbReference>
<gene>
    <name evidence="9" type="ORF">Ctob_012926</name>
</gene>
<evidence type="ECO:0000256" key="3">
    <source>
        <dbReference type="ARBA" id="ARBA00022670"/>
    </source>
</evidence>
<dbReference type="Gene3D" id="3.60.20.30">
    <property type="entry name" value="(Glycosyl)asparaginase"/>
    <property type="match status" value="1"/>
</dbReference>
<feature type="active site" description="Nucleophile" evidence="6">
    <location>
        <position position="102"/>
    </location>
</feature>
<dbReference type="InterPro" id="IPR000246">
    <property type="entry name" value="Peptidase_T2"/>
</dbReference>
<evidence type="ECO:0000313" key="10">
    <source>
        <dbReference type="Proteomes" id="UP000037460"/>
    </source>
</evidence>
<dbReference type="Pfam" id="PF01112">
    <property type="entry name" value="Asparaginase_2"/>
    <property type="match status" value="1"/>
</dbReference>
<dbReference type="InterPro" id="IPR029055">
    <property type="entry name" value="Ntn_hydrolases_N"/>
</dbReference>
<comment type="catalytic activity">
    <reaction evidence="1">
        <text>Cleavage of a beta-linked Asp residue from the N-terminus of a polypeptide.</text>
        <dbReference type="EC" id="3.4.19.5"/>
    </reaction>
</comment>
<comment type="caution">
    <text evidence="9">The sequence shown here is derived from an EMBL/GenBank/DDBJ whole genome shotgun (WGS) entry which is preliminary data.</text>
</comment>
<dbReference type="GO" id="GO:0005737">
    <property type="term" value="C:cytoplasm"/>
    <property type="evidence" value="ECO:0007669"/>
    <property type="project" value="TreeGrafter"/>
</dbReference>
<evidence type="ECO:0000256" key="7">
    <source>
        <dbReference type="PIRSR" id="PIRSR600246-2"/>
    </source>
</evidence>
<dbReference type="FunFam" id="3.60.20.30:FF:000001">
    <property type="entry name" value="Isoaspartyl peptidase/L-asparaginase"/>
    <property type="match status" value="1"/>
</dbReference>
<dbReference type="GO" id="GO:0006508">
    <property type="term" value="P:proteolysis"/>
    <property type="evidence" value="ECO:0007669"/>
    <property type="project" value="UniProtKB-KW"/>
</dbReference>
<evidence type="ECO:0000313" key="9">
    <source>
        <dbReference type="EMBL" id="KOO33616.1"/>
    </source>
</evidence>
<sequence>MDGRNLAAGAVAAIGPVLHPVSVARLVMERTPHVLLVGPGATAFAMEQGFELLPVEALVTEEALAEYVQMAAYDTAVAQNFNRHELRQPPPRPKATHPGHDTVGAVAIDAHGNVAAATSTGGITFKRVGRVGDSPIIGSGCLADNASGAISITGHGESIMRYTLASRVLQHVEFGAMVPEAACAAGLRGMFERVGGCGGIICVDRHGRLGLAFTTPRMAWAIRHATSDGVRCGIDRRAAASGLEEAEGAVEVVEFDQGEVWGLGPEMAH</sequence>
<dbReference type="AlphaFoldDB" id="A0A0M0K420"/>
<dbReference type="EMBL" id="JWZX01001471">
    <property type="protein sequence ID" value="KOO33616.1"/>
    <property type="molecule type" value="Genomic_DNA"/>
</dbReference>
<dbReference type="SUPFAM" id="SSF56235">
    <property type="entry name" value="N-terminal nucleophile aminohydrolases (Ntn hydrolases)"/>
    <property type="match status" value="1"/>
</dbReference>
<dbReference type="OrthoDB" id="188713at2759"/>
<accession>A0A0M0K420</accession>
<dbReference type="EC" id="3.4.19.5" evidence="2"/>
<evidence type="ECO:0000256" key="8">
    <source>
        <dbReference type="PIRSR" id="PIRSR600246-3"/>
    </source>
</evidence>
<reference evidence="10" key="1">
    <citation type="journal article" date="2015" name="PLoS Genet.">
        <title>Genome Sequence and Transcriptome Analyses of Chrysochromulina tobin: Metabolic Tools for Enhanced Algal Fitness in the Prominent Order Prymnesiales (Haptophyceae).</title>
        <authorList>
            <person name="Hovde B.T."/>
            <person name="Deodato C.R."/>
            <person name="Hunsperger H.M."/>
            <person name="Ryken S.A."/>
            <person name="Yost W."/>
            <person name="Jha R.K."/>
            <person name="Patterson J."/>
            <person name="Monnat R.J. Jr."/>
            <person name="Barlow S.B."/>
            <person name="Starkenburg S.R."/>
            <person name="Cattolico R.A."/>
        </authorList>
    </citation>
    <scope>NUCLEOTIDE SEQUENCE</scope>
    <source>
        <strain evidence="10">CCMP291</strain>
    </source>
</reference>
<proteinExistence type="predicted"/>
<evidence type="ECO:0000256" key="5">
    <source>
        <dbReference type="ARBA" id="ARBA00022813"/>
    </source>
</evidence>
<keyword evidence="10" id="KW-1185">Reference proteome</keyword>
<evidence type="ECO:0000256" key="6">
    <source>
        <dbReference type="PIRSR" id="PIRSR600246-1"/>
    </source>
</evidence>
<evidence type="ECO:0000256" key="4">
    <source>
        <dbReference type="ARBA" id="ARBA00022801"/>
    </source>
</evidence>
<feature type="binding site" evidence="7">
    <location>
        <begin position="130"/>
        <end position="133"/>
    </location>
    <ligand>
        <name>substrate</name>
    </ligand>
</feature>